<dbReference type="AlphaFoldDB" id="A0A4W5KIH7"/>
<reference evidence="2" key="3">
    <citation type="submission" date="2025-09" db="UniProtKB">
        <authorList>
            <consortium name="Ensembl"/>
        </authorList>
    </citation>
    <scope>IDENTIFICATION</scope>
</reference>
<name>A0A4W5KIH7_9TELE</name>
<sequence>ALPALLTLLGVAVVRRWLTLVTGLLECLCFAGAVFGWASLVFVLKMEGYFSYLCVNTTGVNGTQFLGQ</sequence>
<protein>
    <submittedName>
        <fullName evidence="2">Uncharacterized protein</fullName>
    </submittedName>
</protein>
<proteinExistence type="predicted"/>
<keyword evidence="3" id="KW-1185">Reference proteome</keyword>
<dbReference type="PANTHER" id="PTHR20765:SF1">
    <property type="entry name" value="EQUILIBRATIVE NUCLEOBASE TRANSPORTER 1"/>
    <property type="match status" value="1"/>
</dbReference>
<organism evidence="2 3">
    <name type="scientific">Hucho hucho</name>
    <name type="common">huchen</name>
    <dbReference type="NCBI Taxonomy" id="62062"/>
    <lineage>
        <taxon>Eukaryota</taxon>
        <taxon>Metazoa</taxon>
        <taxon>Chordata</taxon>
        <taxon>Craniata</taxon>
        <taxon>Vertebrata</taxon>
        <taxon>Euteleostomi</taxon>
        <taxon>Actinopterygii</taxon>
        <taxon>Neopterygii</taxon>
        <taxon>Teleostei</taxon>
        <taxon>Protacanthopterygii</taxon>
        <taxon>Salmoniformes</taxon>
        <taxon>Salmonidae</taxon>
        <taxon>Salmoninae</taxon>
        <taxon>Hucho</taxon>
    </lineage>
</organism>
<keyword evidence="1" id="KW-0472">Membrane</keyword>
<dbReference type="Ensembl" id="ENSHHUT00000017553.1">
    <property type="protein sequence ID" value="ENSHHUP00000016933.1"/>
    <property type="gene ID" value="ENSHHUG00000010566.1"/>
</dbReference>
<reference evidence="3" key="1">
    <citation type="submission" date="2018-06" db="EMBL/GenBank/DDBJ databases">
        <title>Genome assembly of Danube salmon.</title>
        <authorList>
            <person name="Macqueen D.J."/>
            <person name="Gundappa M.K."/>
        </authorList>
    </citation>
    <scope>NUCLEOTIDE SEQUENCE [LARGE SCALE GENOMIC DNA]</scope>
</reference>
<evidence type="ECO:0000256" key="1">
    <source>
        <dbReference type="SAM" id="Phobius"/>
    </source>
</evidence>
<dbReference type="PANTHER" id="PTHR20765">
    <property type="entry name" value="SOLUTE CARRIER FAMILY 43 MEMBER 3-RELATED"/>
    <property type="match status" value="1"/>
</dbReference>
<evidence type="ECO:0000313" key="3">
    <source>
        <dbReference type="Proteomes" id="UP000314982"/>
    </source>
</evidence>
<dbReference type="STRING" id="62062.ENSHHUP00000016933"/>
<evidence type="ECO:0000313" key="2">
    <source>
        <dbReference type="Ensembl" id="ENSHHUP00000016933.1"/>
    </source>
</evidence>
<keyword evidence="1" id="KW-1133">Transmembrane helix</keyword>
<accession>A0A4W5KIH7</accession>
<dbReference type="Proteomes" id="UP000314982">
    <property type="component" value="Unassembled WGS sequence"/>
</dbReference>
<keyword evidence="1" id="KW-0812">Transmembrane</keyword>
<dbReference type="GeneTree" id="ENSGT00940000182519"/>
<dbReference type="InterPro" id="IPR027197">
    <property type="entry name" value="SLC43A3"/>
</dbReference>
<feature type="transmembrane region" description="Helical" evidence="1">
    <location>
        <begin position="20"/>
        <end position="44"/>
    </location>
</feature>
<reference evidence="2" key="2">
    <citation type="submission" date="2025-08" db="UniProtKB">
        <authorList>
            <consortium name="Ensembl"/>
        </authorList>
    </citation>
    <scope>IDENTIFICATION</scope>
</reference>